<dbReference type="Gene3D" id="2.30.29.30">
    <property type="entry name" value="Pleckstrin-homology domain (PH domain)/Phosphotyrosine-binding domain (PTB)"/>
    <property type="match status" value="1"/>
</dbReference>
<name>A0A1Y1LZC5_PHOPY</name>
<dbReference type="EMBL" id="GEZM01048845">
    <property type="protein sequence ID" value="JAV76348.1"/>
    <property type="molecule type" value="Transcribed_RNA"/>
</dbReference>
<accession>A0A1Y1LZC5</accession>
<protein>
    <recommendedName>
        <fullName evidence="1">CARMIL pleckstrin homology domain-containing protein</fullName>
    </recommendedName>
</protein>
<dbReference type="InterPro" id="IPR041245">
    <property type="entry name" value="CARMIL_PH"/>
</dbReference>
<evidence type="ECO:0000313" key="2">
    <source>
        <dbReference type="EMBL" id="JAV76337.1"/>
    </source>
</evidence>
<proteinExistence type="predicted"/>
<evidence type="ECO:0000259" key="1">
    <source>
        <dbReference type="Pfam" id="PF17888"/>
    </source>
</evidence>
<organism evidence="2">
    <name type="scientific">Photinus pyralis</name>
    <name type="common">Common eastern firefly</name>
    <name type="synonym">Lampyris pyralis</name>
    <dbReference type="NCBI Taxonomy" id="7054"/>
    <lineage>
        <taxon>Eukaryota</taxon>
        <taxon>Metazoa</taxon>
        <taxon>Ecdysozoa</taxon>
        <taxon>Arthropoda</taxon>
        <taxon>Hexapoda</taxon>
        <taxon>Insecta</taxon>
        <taxon>Pterygota</taxon>
        <taxon>Neoptera</taxon>
        <taxon>Endopterygota</taxon>
        <taxon>Coleoptera</taxon>
        <taxon>Polyphaga</taxon>
        <taxon>Elateriformia</taxon>
        <taxon>Elateroidea</taxon>
        <taxon>Lampyridae</taxon>
        <taxon>Lampyrinae</taxon>
        <taxon>Photinus</taxon>
    </lineage>
</organism>
<dbReference type="AlphaFoldDB" id="A0A1Y1LZC5"/>
<dbReference type="EMBL" id="GEZM01048851">
    <property type="protein sequence ID" value="JAV76332.1"/>
    <property type="molecule type" value="Transcribed_RNA"/>
</dbReference>
<feature type="domain" description="CARMIL pleckstrin homology" evidence="1">
    <location>
        <begin position="25"/>
        <end position="85"/>
    </location>
</feature>
<sequence length="107" mass="12463">MSTRSQLTKDLNESVKLLLGKQVKILFKNVVRLETKGDKTENRVLVFSPCRILLLTAKVPTRIDCHFHYLEIQALESKRGNQLSLMHWQRLSVIYSPLFLYSISFAR</sequence>
<dbReference type="Pfam" id="PF17888">
    <property type="entry name" value="Carm_PH"/>
    <property type="match status" value="1"/>
</dbReference>
<reference evidence="2" key="1">
    <citation type="journal article" date="2016" name="Sci. Rep.">
        <title>Molecular characterization of firefly nuptial gifts: a multi-omics approach sheds light on postcopulatory sexual selection.</title>
        <authorList>
            <person name="Al-Wathiqui N."/>
            <person name="Fallon T.R."/>
            <person name="South A."/>
            <person name="Weng J.K."/>
            <person name="Lewis S.M."/>
        </authorList>
    </citation>
    <scope>NUCLEOTIDE SEQUENCE</scope>
</reference>
<dbReference type="EMBL" id="GEZM01048849">
    <property type="protein sequence ID" value="JAV76337.1"/>
    <property type="molecule type" value="Transcribed_RNA"/>
</dbReference>
<dbReference type="InterPro" id="IPR011993">
    <property type="entry name" value="PH-like_dom_sf"/>
</dbReference>
<dbReference type="EMBL" id="GEZM01048844">
    <property type="protein sequence ID" value="JAV76349.1"/>
    <property type="molecule type" value="Transcribed_RNA"/>
</dbReference>